<proteinExistence type="predicted"/>
<organism evidence="1">
    <name type="scientific">Rhizophora mucronata</name>
    <name type="common">Asiatic mangrove</name>
    <dbReference type="NCBI Taxonomy" id="61149"/>
    <lineage>
        <taxon>Eukaryota</taxon>
        <taxon>Viridiplantae</taxon>
        <taxon>Streptophyta</taxon>
        <taxon>Embryophyta</taxon>
        <taxon>Tracheophyta</taxon>
        <taxon>Spermatophyta</taxon>
        <taxon>Magnoliopsida</taxon>
        <taxon>eudicotyledons</taxon>
        <taxon>Gunneridae</taxon>
        <taxon>Pentapetalae</taxon>
        <taxon>rosids</taxon>
        <taxon>fabids</taxon>
        <taxon>Malpighiales</taxon>
        <taxon>Rhizophoraceae</taxon>
        <taxon>Rhizophora</taxon>
    </lineage>
</organism>
<name>A0A2P2JAH3_RHIMU</name>
<dbReference type="AlphaFoldDB" id="A0A2P2JAH3"/>
<accession>A0A2P2JAH3</accession>
<protein>
    <submittedName>
        <fullName evidence="1">Uncharacterized protein</fullName>
    </submittedName>
</protein>
<evidence type="ECO:0000313" key="1">
    <source>
        <dbReference type="EMBL" id="MBW90443.1"/>
    </source>
</evidence>
<dbReference type="EMBL" id="GGEC01009960">
    <property type="protein sequence ID" value="MBW90443.1"/>
    <property type="molecule type" value="Transcribed_RNA"/>
</dbReference>
<sequence>MDGSTEDIYQLSTKGNYFVKLP</sequence>
<reference evidence="1" key="1">
    <citation type="submission" date="2018-02" db="EMBL/GenBank/DDBJ databases">
        <title>Rhizophora mucronata_Transcriptome.</title>
        <authorList>
            <person name="Meera S.P."/>
            <person name="Sreeshan A."/>
            <person name="Augustine A."/>
        </authorList>
    </citation>
    <scope>NUCLEOTIDE SEQUENCE</scope>
    <source>
        <tissue evidence="1">Leaf</tissue>
    </source>
</reference>